<evidence type="ECO:0000313" key="6">
    <source>
        <dbReference type="Proteomes" id="UP000318081"/>
    </source>
</evidence>
<keyword evidence="3" id="KW-1133">Transmembrane helix</keyword>
<dbReference type="InterPro" id="IPR010090">
    <property type="entry name" value="Phage_tape_meas"/>
</dbReference>
<dbReference type="EMBL" id="CP036432">
    <property type="protein sequence ID" value="QDV85467.1"/>
    <property type="molecule type" value="Genomic_DNA"/>
</dbReference>
<dbReference type="PANTHER" id="PTHR37813:SF1">
    <property type="entry name" value="FELS-2 PROPHAGE PROTEIN"/>
    <property type="match status" value="1"/>
</dbReference>
<organism evidence="5 6">
    <name type="scientific">Stieleria magnilauensis</name>
    <dbReference type="NCBI Taxonomy" id="2527963"/>
    <lineage>
        <taxon>Bacteria</taxon>
        <taxon>Pseudomonadati</taxon>
        <taxon>Planctomycetota</taxon>
        <taxon>Planctomycetia</taxon>
        <taxon>Pirellulales</taxon>
        <taxon>Pirellulaceae</taxon>
        <taxon>Stieleria</taxon>
    </lineage>
</organism>
<name>A0ABX5XUQ8_9BACT</name>
<evidence type="ECO:0000313" key="5">
    <source>
        <dbReference type="EMBL" id="QDV85467.1"/>
    </source>
</evidence>
<keyword evidence="3" id="KW-0812">Transmembrane</keyword>
<keyword evidence="6" id="KW-1185">Reference proteome</keyword>
<dbReference type="Pfam" id="PF10145">
    <property type="entry name" value="PhageMin_Tail"/>
    <property type="match status" value="1"/>
</dbReference>
<gene>
    <name evidence="5" type="ORF">TBK1r_44810</name>
</gene>
<protein>
    <submittedName>
        <fullName evidence="5">Phage-related minor tail protein</fullName>
    </submittedName>
</protein>
<accession>A0ABX5XUQ8</accession>
<evidence type="ECO:0000256" key="3">
    <source>
        <dbReference type="SAM" id="Phobius"/>
    </source>
</evidence>
<sequence length="778" mass="81209">MSQVKAGAAYVELTTRNSKFLKGLAAAKKRLQDFGASTRMLGRQMFAVGAAATAPIAASMTVFTSFDDAMRGVQAITQASTAEFEKLRDKAKQLGATTSFSATQVASLMTELGRAGFKPDQIIDMTAAVMNLARATGTDATLASGIMAATIRQFGMEAGEAARVADGLTAAANKSFNSVESLGEALKYAGPVAADANMSLEETLAILGSLGNMGIQGSSAGSALRRLLTLSAAESEKFQQVFGVATNDIKGNARSLVDVLGEVAAATSNLGSGEKAAKFNEVFGLLGITAASAIGKSVADTRTLYKELQAAGGVAEETATQMESGIGGSFRILKSSLEGVAIAIGESINEPLKKMTQAASGALSGLIKWIEQNQELVRVAAKVALAVMAAGAALFGIGAALSAAGIAVGGLATLFSVVTGAITVVGSLLSALLSPLGLVLAGIVGLGAYLVYSTDIGSQALSWLGQKFAALKSTATKAFGAIGKALAAGDIGAAAKILWLTLKMEWLKGTRTLKAYWIGFKDSMLSTANAMIYGTAAIISDGWASIEVAWTETIGFLADAWSLFTGTLTKTWHSTVGFIKKAWVRLKGLFSDDIDVDAEVKRIDNDTDAKNKSATKQMLESIGDRDRERKARRAEIEQNRQGRGDALDQMQAAEEDQRTTQFNRDLSQAQADLQQARSEWQDAIAAVNQPDEQKDESQSSPTSDYSLPEIKAALASSGKALGDLQTNVETKGGFNAFALAGLGADSLSQRTAKATEQVVANTKVLVEQAKRGRLVFTE</sequence>
<feature type="domain" description="Phage tail tape measure protein" evidence="4">
    <location>
        <begin position="88"/>
        <end position="284"/>
    </location>
</feature>
<feature type="compositionally biased region" description="Low complexity" evidence="2">
    <location>
        <begin position="664"/>
        <end position="678"/>
    </location>
</feature>
<feature type="transmembrane region" description="Helical" evidence="3">
    <location>
        <begin position="376"/>
        <end position="397"/>
    </location>
</feature>
<feature type="transmembrane region" description="Helical" evidence="3">
    <location>
        <begin position="403"/>
        <end position="425"/>
    </location>
</feature>
<dbReference type="RefSeq" id="WP_145215139.1">
    <property type="nucleotide sequence ID" value="NZ_CP036432.1"/>
</dbReference>
<keyword evidence="1" id="KW-1188">Viral release from host cell</keyword>
<feature type="transmembrane region" description="Helical" evidence="3">
    <location>
        <begin position="432"/>
        <end position="452"/>
    </location>
</feature>
<evidence type="ECO:0000259" key="4">
    <source>
        <dbReference type="Pfam" id="PF10145"/>
    </source>
</evidence>
<keyword evidence="3" id="KW-0472">Membrane</keyword>
<dbReference type="Proteomes" id="UP000318081">
    <property type="component" value="Chromosome"/>
</dbReference>
<dbReference type="NCBIfam" id="TIGR01760">
    <property type="entry name" value="tape_meas_TP901"/>
    <property type="match status" value="1"/>
</dbReference>
<feature type="compositionally biased region" description="Basic and acidic residues" evidence="2">
    <location>
        <begin position="622"/>
        <end position="646"/>
    </location>
</feature>
<feature type="region of interest" description="Disordered" evidence="2">
    <location>
        <begin position="609"/>
        <end position="678"/>
    </location>
</feature>
<evidence type="ECO:0000256" key="1">
    <source>
        <dbReference type="ARBA" id="ARBA00022612"/>
    </source>
</evidence>
<dbReference type="PANTHER" id="PTHR37813">
    <property type="entry name" value="FELS-2 PROPHAGE PROTEIN"/>
    <property type="match status" value="1"/>
</dbReference>
<reference evidence="5 6" key="1">
    <citation type="submission" date="2019-02" db="EMBL/GenBank/DDBJ databases">
        <title>Deep-cultivation of Planctomycetes and their phenomic and genomic characterization uncovers novel biology.</title>
        <authorList>
            <person name="Wiegand S."/>
            <person name="Jogler M."/>
            <person name="Boedeker C."/>
            <person name="Pinto D."/>
            <person name="Vollmers J."/>
            <person name="Rivas-Marin E."/>
            <person name="Kohn T."/>
            <person name="Peeters S.H."/>
            <person name="Heuer A."/>
            <person name="Rast P."/>
            <person name="Oberbeckmann S."/>
            <person name="Bunk B."/>
            <person name="Jeske O."/>
            <person name="Meyerdierks A."/>
            <person name="Storesund J.E."/>
            <person name="Kallscheuer N."/>
            <person name="Luecker S."/>
            <person name="Lage O.M."/>
            <person name="Pohl T."/>
            <person name="Merkel B.J."/>
            <person name="Hornburger P."/>
            <person name="Mueller R.-W."/>
            <person name="Bruemmer F."/>
            <person name="Labrenz M."/>
            <person name="Spormann A.M."/>
            <person name="Op den Camp H."/>
            <person name="Overmann J."/>
            <person name="Amann R."/>
            <person name="Jetten M.S.M."/>
            <person name="Mascher T."/>
            <person name="Medema M.H."/>
            <person name="Devos D.P."/>
            <person name="Kaster A.-K."/>
            <person name="Ovreas L."/>
            <person name="Rohde M."/>
            <person name="Galperin M.Y."/>
            <person name="Jogler C."/>
        </authorList>
    </citation>
    <scope>NUCLEOTIDE SEQUENCE [LARGE SCALE GENOMIC DNA]</scope>
    <source>
        <strain evidence="5 6">TBK1r</strain>
    </source>
</reference>
<evidence type="ECO:0000256" key="2">
    <source>
        <dbReference type="SAM" id="MobiDB-lite"/>
    </source>
</evidence>
<proteinExistence type="predicted"/>